<dbReference type="InterPro" id="IPR016032">
    <property type="entry name" value="Sig_transdc_resp-reg_C-effctor"/>
</dbReference>
<gene>
    <name evidence="2" type="ORF">ACIBG2_16465</name>
</gene>
<dbReference type="EMBL" id="JBITGY010000004">
    <property type="protein sequence ID" value="MFI6498983.1"/>
    <property type="molecule type" value="Genomic_DNA"/>
</dbReference>
<accession>A0ABW7YST9</accession>
<proteinExistence type="predicted"/>
<evidence type="ECO:0000313" key="3">
    <source>
        <dbReference type="Proteomes" id="UP001612741"/>
    </source>
</evidence>
<evidence type="ECO:0000259" key="1">
    <source>
        <dbReference type="Pfam" id="PF13401"/>
    </source>
</evidence>
<dbReference type="Gene3D" id="1.10.10.10">
    <property type="entry name" value="Winged helix-like DNA-binding domain superfamily/Winged helix DNA-binding domain"/>
    <property type="match status" value="1"/>
</dbReference>
<dbReference type="RefSeq" id="WP_397082215.1">
    <property type="nucleotide sequence ID" value="NZ_JBITGY010000004.1"/>
</dbReference>
<dbReference type="Gene3D" id="3.40.50.300">
    <property type="entry name" value="P-loop containing nucleotide triphosphate hydrolases"/>
    <property type="match status" value="1"/>
</dbReference>
<dbReference type="PANTHER" id="PTHR47691">
    <property type="entry name" value="REGULATOR-RELATED"/>
    <property type="match status" value="1"/>
</dbReference>
<sequence length="433" mass="46022">MSGLRFAVLGAVRAWRDGYELDLGGPAQRAFLALLLVRANRLVPITEVLHALWADRPPPRAAARVRLYAARLRRTLGAGVIVGGDGHFMARVDPSAVDLHAGQTPLWTPAQLPADLADFTGRRPELARLQTALTADTGRVLVVTGMAGVGKTALAVHLAHGLRPRFPDGQLYADLGLGGGADPSAVLGGFLRALGVAPGMLPPSLMERARLYRALLTRRRMLVLLDDARDDEQIGSLLPGTPRSAAVVTGRARLPGLTADERVRLGELPLGDALTLLAAITGGERVAVEFEAAVEVVRHCGRLPLALRIAGGRLAARPTWTVARLAARLADGPRRLEELRTGDSDVAAAFRAGYRTLEPQPAATLRRLAGHARFSAAEAAEVLRVPQERAEALCETLVDAGLLDSPAPGVYHNPELLRLFAATTVEPGLSLCR</sequence>
<dbReference type="SUPFAM" id="SSF52540">
    <property type="entry name" value="P-loop containing nucleoside triphosphate hydrolases"/>
    <property type="match status" value="1"/>
</dbReference>
<dbReference type="PANTHER" id="PTHR47691:SF3">
    <property type="entry name" value="HTH-TYPE TRANSCRIPTIONAL REGULATOR RV0890C-RELATED"/>
    <property type="match status" value="1"/>
</dbReference>
<evidence type="ECO:0000313" key="2">
    <source>
        <dbReference type="EMBL" id="MFI6498983.1"/>
    </source>
</evidence>
<dbReference type="InterPro" id="IPR049945">
    <property type="entry name" value="AAA_22"/>
</dbReference>
<keyword evidence="3" id="KW-1185">Reference proteome</keyword>
<feature type="domain" description="ORC1/DEAH AAA+ ATPase" evidence="1">
    <location>
        <begin position="137"/>
        <end position="228"/>
    </location>
</feature>
<comment type="caution">
    <text evidence="2">The sequence shown here is derived from an EMBL/GenBank/DDBJ whole genome shotgun (WGS) entry which is preliminary data.</text>
</comment>
<name>A0ABW7YST9_9ACTN</name>
<protein>
    <submittedName>
        <fullName evidence="2">NB-ARC domain-containing protein</fullName>
    </submittedName>
</protein>
<dbReference type="InterPro" id="IPR036388">
    <property type="entry name" value="WH-like_DNA-bd_sf"/>
</dbReference>
<dbReference type="InterPro" id="IPR027417">
    <property type="entry name" value="P-loop_NTPase"/>
</dbReference>
<dbReference type="Proteomes" id="UP001612741">
    <property type="component" value="Unassembled WGS sequence"/>
</dbReference>
<organism evidence="2 3">
    <name type="scientific">Nonomuraea typhae</name>
    <dbReference type="NCBI Taxonomy" id="2603600"/>
    <lineage>
        <taxon>Bacteria</taxon>
        <taxon>Bacillati</taxon>
        <taxon>Actinomycetota</taxon>
        <taxon>Actinomycetes</taxon>
        <taxon>Streptosporangiales</taxon>
        <taxon>Streptosporangiaceae</taxon>
        <taxon>Nonomuraea</taxon>
    </lineage>
</organism>
<dbReference type="SUPFAM" id="SSF46894">
    <property type="entry name" value="C-terminal effector domain of the bipartite response regulators"/>
    <property type="match status" value="1"/>
</dbReference>
<dbReference type="PRINTS" id="PR00364">
    <property type="entry name" value="DISEASERSIST"/>
</dbReference>
<reference evidence="2 3" key="1">
    <citation type="submission" date="2024-10" db="EMBL/GenBank/DDBJ databases">
        <title>The Natural Products Discovery Center: Release of the First 8490 Sequenced Strains for Exploring Actinobacteria Biosynthetic Diversity.</title>
        <authorList>
            <person name="Kalkreuter E."/>
            <person name="Kautsar S.A."/>
            <person name="Yang D."/>
            <person name="Bader C.D."/>
            <person name="Teijaro C.N."/>
            <person name="Fluegel L."/>
            <person name="Davis C.M."/>
            <person name="Simpson J.R."/>
            <person name="Lauterbach L."/>
            <person name="Steele A.D."/>
            <person name="Gui C."/>
            <person name="Meng S."/>
            <person name="Li G."/>
            <person name="Viehrig K."/>
            <person name="Ye F."/>
            <person name="Su P."/>
            <person name="Kiefer A.F."/>
            <person name="Nichols A."/>
            <person name="Cepeda A.J."/>
            <person name="Yan W."/>
            <person name="Fan B."/>
            <person name="Jiang Y."/>
            <person name="Adhikari A."/>
            <person name="Zheng C.-J."/>
            <person name="Schuster L."/>
            <person name="Cowan T.M."/>
            <person name="Smanski M.J."/>
            <person name="Chevrette M.G."/>
            <person name="De Carvalho L.P.S."/>
            <person name="Shen B."/>
        </authorList>
    </citation>
    <scope>NUCLEOTIDE SEQUENCE [LARGE SCALE GENOMIC DNA]</scope>
    <source>
        <strain evidence="2 3">NPDC050545</strain>
    </source>
</reference>
<dbReference type="Pfam" id="PF13401">
    <property type="entry name" value="AAA_22"/>
    <property type="match status" value="1"/>
</dbReference>